<keyword evidence="6" id="KW-0418">Kinase</keyword>
<dbReference type="EC" id="2.7.1.21" evidence="2"/>
<dbReference type="Gene3D" id="3.30.60.20">
    <property type="match status" value="1"/>
</dbReference>
<protein>
    <recommendedName>
        <fullName evidence="2">thymidine kinase</fullName>
        <ecNumber evidence="2">2.7.1.21</ecNumber>
    </recommendedName>
</protein>
<evidence type="ECO:0000256" key="1">
    <source>
        <dbReference type="ARBA" id="ARBA00007587"/>
    </source>
</evidence>
<dbReference type="GO" id="GO:0071897">
    <property type="term" value="P:DNA biosynthetic process"/>
    <property type="evidence" value="ECO:0007669"/>
    <property type="project" value="UniProtKB-KW"/>
</dbReference>
<dbReference type="PIRSF" id="PIRSF035805">
    <property type="entry name" value="TK_cell"/>
    <property type="match status" value="1"/>
</dbReference>
<keyword evidence="5" id="KW-0547">Nucleotide-binding</keyword>
<evidence type="ECO:0000256" key="6">
    <source>
        <dbReference type="ARBA" id="ARBA00022777"/>
    </source>
</evidence>
<dbReference type="Gene3D" id="3.40.50.300">
    <property type="entry name" value="P-loop containing nucleotide triphosphate hydrolases"/>
    <property type="match status" value="1"/>
</dbReference>
<accession>A0A6C0KEW7</accession>
<dbReference type="InterPro" id="IPR001267">
    <property type="entry name" value="Thymidine_kinase"/>
</dbReference>
<organism evidence="8">
    <name type="scientific">viral metagenome</name>
    <dbReference type="NCBI Taxonomy" id="1070528"/>
    <lineage>
        <taxon>unclassified sequences</taxon>
        <taxon>metagenomes</taxon>
        <taxon>organismal metagenomes</taxon>
    </lineage>
</organism>
<comment type="similarity">
    <text evidence="1">Belongs to the thymidine kinase family.</text>
</comment>
<dbReference type="SUPFAM" id="SSF52540">
    <property type="entry name" value="P-loop containing nucleoside triphosphate hydrolases"/>
    <property type="match status" value="1"/>
</dbReference>
<proteinExistence type="inferred from homology"/>
<name>A0A6C0KEW7_9ZZZZ</name>
<keyword evidence="3" id="KW-0237">DNA synthesis</keyword>
<dbReference type="GO" id="GO:0004797">
    <property type="term" value="F:thymidine kinase activity"/>
    <property type="evidence" value="ECO:0007669"/>
    <property type="project" value="UniProtKB-EC"/>
</dbReference>
<evidence type="ECO:0000256" key="4">
    <source>
        <dbReference type="ARBA" id="ARBA00022679"/>
    </source>
</evidence>
<evidence type="ECO:0000313" key="8">
    <source>
        <dbReference type="EMBL" id="QHU15741.1"/>
    </source>
</evidence>
<dbReference type="GO" id="GO:0046104">
    <property type="term" value="P:thymidine metabolic process"/>
    <property type="evidence" value="ECO:0007669"/>
    <property type="project" value="TreeGrafter"/>
</dbReference>
<keyword evidence="4" id="KW-0808">Transferase</keyword>
<dbReference type="SUPFAM" id="SSF57716">
    <property type="entry name" value="Glucocorticoid receptor-like (DNA-binding domain)"/>
    <property type="match status" value="1"/>
</dbReference>
<dbReference type="PANTHER" id="PTHR11441">
    <property type="entry name" value="THYMIDINE KINASE"/>
    <property type="match status" value="1"/>
</dbReference>
<dbReference type="PANTHER" id="PTHR11441:SF0">
    <property type="entry name" value="THYMIDINE KINASE, CYTOSOLIC"/>
    <property type="match status" value="1"/>
</dbReference>
<evidence type="ECO:0000256" key="7">
    <source>
        <dbReference type="ARBA" id="ARBA00022840"/>
    </source>
</evidence>
<evidence type="ECO:0000256" key="2">
    <source>
        <dbReference type="ARBA" id="ARBA00012118"/>
    </source>
</evidence>
<evidence type="ECO:0000256" key="3">
    <source>
        <dbReference type="ARBA" id="ARBA00022634"/>
    </source>
</evidence>
<dbReference type="GO" id="GO:0005524">
    <property type="term" value="F:ATP binding"/>
    <property type="evidence" value="ECO:0007669"/>
    <property type="project" value="UniProtKB-KW"/>
</dbReference>
<dbReference type="AlphaFoldDB" id="A0A6C0KEW7"/>
<dbReference type="EMBL" id="MN740867">
    <property type="protein sequence ID" value="QHU15741.1"/>
    <property type="molecule type" value="Genomic_DNA"/>
</dbReference>
<dbReference type="InterPro" id="IPR027417">
    <property type="entry name" value="P-loop_NTPase"/>
</dbReference>
<sequence>MSCPVISIDSSDGYLDLIIGPMYSGKTDYLIRELNIFATMGARVLYVNHVFDTRGDVFSSHNPMLTKIGNISHIKVETVEQLLEACNDYLIIGVDESQFFKGLKEAVIGLVEKQGKRVLVAGLSGNYKREAFGELLDLIPYCDRVTKLASCCSACAVSKKIKQAHFSYRVTSDEIEVFIGSKNEYVPLCRECFIAKCI</sequence>
<dbReference type="Pfam" id="PF00265">
    <property type="entry name" value="TK"/>
    <property type="match status" value="1"/>
</dbReference>
<keyword evidence="7" id="KW-0067">ATP-binding</keyword>
<reference evidence="8" key="1">
    <citation type="journal article" date="2020" name="Nature">
        <title>Giant virus diversity and host interactions through global metagenomics.</title>
        <authorList>
            <person name="Schulz F."/>
            <person name="Roux S."/>
            <person name="Paez-Espino D."/>
            <person name="Jungbluth S."/>
            <person name="Walsh D.A."/>
            <person name="Denef V.J."/>
            <person name="McMahon K.D."/>
            <person name="Konstantinidis K.T."/>
            <person name="Eloe-Fadrosh E.A."/>
            <person name="Kyrpides N.C."/>
            <person name="Woyke T."/>
        </authorList>
    </citation>
    <scope>NUCLEOTIDE SEQUENCE</scope>
    <source>
        <strain evidence="8">GVMAG-S-3300010158-109</strain>
    </source>
</reference>
<evidence type="ECO:0000256" key="5">
    <source>
        <dbReference type="ARBA" id="ARBA00022741"/>
    </source>
</evidence>